<organism evidence="2">
    <name type="scientific">Bifidobacterium aquikefiricola</name>
    <dbReference type="NCBI Taxonomy" id="3059038"/>
    <lineage>
        <taxon>Bacteria</taxon>
        <taxon>Bacillati</taxon>
        <taxon>Actinomycetota</taxon>
        <taxon>Actinomycetes</taxon>
        <taxon>Bifidobacteriales</taxon>
        <taxon>Bifidobacteriaceae</taxon>
        <taxon>Bifidobacterium</taxon>
    </lineage>
</organism>
<evidence type="ECO:0000313" key="2">
    <source>
        <dbReference type="EMBL" id="XDS44412.1"/>
    </source>
</evidence>
<name>A0AB39U664_9BIFI</name>
<proteinExistence type="predicted"/>
<protein>
    <submittedName>
        <fullName evidence="2">Uncharacterized protein</fullName>
    </submittedName>
</protein>
<sequence>MKVIQQQSQRQHSPRQTAQSRQTDPFINIARLPGPLSMRYLESLDLVVTLDSSNCFSTADTHTLFGRAAVAARLVPIGAAACTYLARWIWAGGAFPGTIDIISQSHYRAAVHGHLIRVHNRHIEADQMIQIGSLFLTSPARTACDLACNEDGKESFNESVARITSMLELYDVRPEECMDLLLQNQRWPGHAKGLEIMRMIVLATSELATSDGTSQQRTHGNHKMKGHQPSLFDSE</sequence>
<dbReference type="EMBL" id="CP129674">
    <property type="protein sequence ID" value="XDS44412.1"/>
    <property type="molecule type" value="Genomic_DNA"/>
</dbReference>
<reference evidence="2" key="1">
    <citation type="submission" date="2023-07" db="EMBL/GenBank/DDBJ databases">
        <title>Bifidobacterium aquikefiriaerophilum sp. nov. and Bifidobacterium eccum sp. nov., isolated from water kefir.</title>
        <authorList>
            <person name="Breselge S."/>
            <person name="Bellassi P."/>
            <person name="Barcenilla C."/>
            <person name="Alvarez-Ordonez A."/>
            <person name="Morelli L."/>
            <person name="Cotter P.D."/>
        </authorList>
    </citation>
    <scope>NUCLEOTIDE SEQUENCE</scope>
    <source>
        <strain evidence="2">WK041_4_12</strain>
    </source>
</reference>
<dbReference type="KEGG" id="baqk:QN215_09160"/>
<dbReference type="AlphaFoldDB" id="A0AB39U664"/>
<feature type="region of interest" description="Disordered" evidence="1">
    <location>
        <begin position="1"/>
        <end position="24"/>
    </location>
</feature>
<evidence type="ECO:0000256" key="1">
    <source>
        <dbReference type="SAM" id="MobiDB-lite"/>
    </source>
</evidence>
<feature type="compositionally biased region" description="Low complexity" evidence="1">
    <location>
        <begin position="1"/>
        <end position="16"/>
    </location>
</feature>
<gene>
    <name evidence="2" type="ORF">QN215_09160</name>
</gene>
<accession>A0AB39U664</accession>
<dbReference type="RefSeq" id="WP_369344001.1">
    <property type="nucleotide sequence ID" value="NZ_CP129674.1"/>
</dbReference>
<feature type="region of interest" description="Disordered" evidence="1">
    <location>
        <begin position="210"/>
        <end position="235"/>
    </location>
</feature>